<proteinExistence type="predicted"/>
<keyword evidence="1" id="KW-0472">Membrane</keyword>
<evidence type="ECO:0008006" key="4">
    <source>
        <dbReference type="Google" id="ProtNLM"/>
    </source>
</evidence>
<keyword evidence="1" id="KW-0812">Transmembrane</keyword>
<evidence type="ECO:0000256" key="1">
    <source>
        <dbReference type="SAM" id="Phobius"/>
    </source>
</evidence>
<dbReference type="AlphaFoldDB" id="A0A1D2N9D7"/>
<evidence type="ECO:0000313" key="2">
    <source>
        <dbReference type="EMBL" id="ODN01606.1"/>
    </source>
</evidence>
<dbReference type="OrthoDB" id="10475256at2759"/>
<feature type="transmembrane region" description="Helical" evidence="1">
    <location>
        <begin position="95"/>
        <end position="122"/>
    </location>
</feature>
<accession>A0A1D2N9D7</accession>
<dbReference type="OMA" id="MAIWDYL"/>
<dbReference type="EMBL" id="LJIJ01000146">
    <property type="protein sequence ID" value="ODN01606.1"/>
    <property type="molecule type" value="Genomic_DNA"/>
</dbReference>
<keyword evidence="3" id="KW-1185">Reference proteome</keyword>
<name>A0A1D2N9D7_ORCCI</name>
<gene>
    <name evidence="2" type="ORF">Ocin01_05095</name>
</gene>
<feature type="transmembrane region" description="Helical" evidence="1">
    <location>
        <begin position="159"/>
        <end position="178"/>
    </location>
</feature>
<protein>
    <recommendedName>
        <fullName evidence="4">Transmembrane protein</fullName>
    </recommendedName>
</protein>
<organism evidence="2 3">
    <name type="scientific">Orchesella cincta</name>
    <name type="common">Springtail</name>
    <name type="synonym">Podura cincta</name>
    <dbReference type="NCBI Taxonomy" id="48709"/>
    <lineage>
        <taxon>Eukaryota</taxon>
        <taxon>Metazoa</taxon>
        <taxon>Ecdysozoa</taxon>
        <taxon>Arthropoda</taxon>
        <taxon>Hexapoda</taxon>
        <taxon>Collembola</taxon>
        <taxon>Entomobryomorpha</taxon>
        <taxon>Entomobryoidea</taxon>
        <taxon>Orchesellidae</taxon>
        <taxon>Orchesellinae</taxon>
        <taxon>Orchesella</taxon>
    </lineage>
</organism>
<reference evidence="2 3" key="1">
    <citation type="journal article" date="2016" name="Genome Biol. Evol.">
        <title>Gene Family Evolution Reflects Adaptation to Soil Environmental Stressors in the Genome of the Collembolan Orchesella cincta.</title>
        <authorList>
            <person name="Faddeeva-Vakhrusheva A."/>
            <person name="Derks M.F."/>
            <person name="Anvar S.Y."/>
            <person name="Agamennone V."/>
            <person name="Suring W."/>
            <person name="Smit S."/>
            <person name="van Straalen N.M."/>
            <person name="Roelofs D."/>
        </authorList>
    </citation>
    <scope>NUCLEOTIDE SEQUENCE [LARGE SCALE GENOMIC DNA]</scope>
    <source>
        <tissue evidence="2">Mixed pool</tissue>
    </source>
</reference>
<feature type="transmembrane region" description="Helical" evidence="1">
    <location>
        <begin position="21"/>
        <end position="45"/>
    </location>
</feature>
<keyword evidence="1" id="KW-1133">Transmembrane helix</keyword>
<evidence type="ECO:0000313" key="3">
    <source>
        <dbReference type="Proteomes" id="UP000094527"/>
    </source>
</evidence>
<feature type="transmembrane region" description="Helical" evidence="1">
    <location>
        <begin position="134"/>
        <end position="153"/>
    </location>
</feature>
<dbReference type="Proteomes" id="UP000094527">
    <property type="component" value="Unassembled WGS sequence"/>
</dbReference>
<comment type="caution">
    <text evidence="2">The sequence shown here is derived from an EMBL/GenBank/DDBJ whole genome shotgun (WGS) entry which is preliminary data.</text>
</comment>
<sequence>MGRKASYENGQLMTGTQRVCFWIALLDVLFYFLTVMGCVIVENIVSNKRPVKFEIRETGITIVEPIRLPYGKDDLMAIWDYLSTEHYTSAWLYNAVYLAALTILVSYLILEIWLCCALIRGATERSYSHCKRWFWWRILVVIVTVAVAASDLYQMQFTYTLILWIPLTAFRILELLIVQKFIKQLKNECILNENLP</sequence>